<proteinExistence type="predicted"/>
<dbReference type="EMBL" id="JBFTWV010000187">
    <property type="protein sequence ID" value="KAL2784249.1"/>
    <property type="molecule type" value="Genomic_DNA"/>
</dbReference>
<feature type="non-terminal residue" evidence="1">
    <location>
        <position position="1"/>
    </location>
</feature>
<protein>
    <submittedName>
        <fullName evidence="1">Uncharacterized protein</fullName>
    </submittedName>
</protein>
<sequence length="117" mass="13145">MDSWGSCLFVDGAWSVYMAVRGGVDLNLRVLPDKATAAICIDPKLYRPARNDSISILKSLGQPSSPSWHRHFHLNSRFEHAEILNMSHHSFVAPVLKQNEYDSHSEYAQAVDFVTTS</sequence>
<reference evidence="1 2" key="1">
    <citation type="submission" date="2024-07" db="EMBL/GenBank/DDBJ databases">
        <title>Section-level genome sequencing and comparative genomics of Aspergillus sections Usti and Cavernicolus.</title>
        <authorList>
            <consortium name="Lawrence Berkeley National Laboratory"/>
            <person name="Nybo J.L."/>
            <person name="Vesth T.C."/>
            <person name="Theobald S."/>
            <person name="Frisvad J.C."/>
            <person name="Larsen T.O."/>
            <person name="Kjaerboelling I."/>
            <person name="Rothschild-Mancinelli K."/>
            <person name="Lyhne E.K."/>
            <person name="Kogle M.E."/>
            <person name="Barry K."/>
            <person name="Clum A."/>
            <person name="Na H."/>
            <person name="Ledsgaard L."/>
            <person name="Lin J."/>
            <person name="Lipzen A."/>
            <person name="Kuo A."/>
            <person name="Riley R."/>
            <person name="Mondo S."/>
            <person name="Labutti K."/>
            <person name="Haridas S."/>
            <person name="Pangalinan J."/>
            <person name="Salamov A.A."/>
            <person name="Simmons B.A."/>
            <person name="Magnuson J.K."/>
            <person name="Chen J."/>
            <person name="Drula E."/>
            <person name="Henrissat B."/>
            <person name="Wiebenga A."/>
            <person name="Lubbers R.J."/>
            <person name="Gomes A.C."/>
            <person name="Makela M.R."/>
            <person name="Stajich J."/>
            <person name="Grigoriev I.V."/>
            <person name="Mortensen U.H."/>
            <person name="De Vries R.P."/>
            <person name="Baker S.E."/>
            <person name="Andersen M.R."/>
        </authorList>
    </citation>
    <scope>NUCLEOTIDE SEQUENCE [LARGE SCALE GENOMIC DNA]</scope>
    <source>
        <strain evidence="1 2">CBS 209.92</strain>
    </source>
</reference>
<organism evidence="1 2">
    <name type="scientific">Aspergillus keveii</name>
    <dbReference type="NCBI Taxonomy" id="714993"/>
    <lineage>
        <taxon>Eukaryota</taxon>
        <taxon>Fungi</taxon>
        <taxon>Dikarya</taxon>
        <taxon>Ascomycota</taxon>
        <taxon>Pezizomycotina</taxon>
        <taxon>Eurotiomycetes</taxon>
        <taxon>Eurotiomycetidae</taxon>
        <taxon>Eurotiales</taxon>
        <taxon>Aspergillaceae</taxon>
        <taxon>Aspergillus</taxon>
        <taxon>Aspergillus subgen. Nidulantes</taxon>
    </lineage>
</organism>
<evidence type="ECO:0000313" key="2">
    <source>
        <dbReference type="Proteomes" id="UP001610563"/>
    </source>
</evidence>
<gene>
    <name evidence="1" type="ORF">BJX66DRAFT_316927</name>
</gene>
<dbReference type="Proteomes" id="UP001610563">
    <property type="component" value="Unassembled WGS sequence"/>
</dbReference>
<evidence type="ECO:0000313" key="1">
    <source>
        <dbReference type="EMBL" id="KAL2784249.1"/>
    </source>
</evidence>
<keyword evidence="2" id="KW-1185">Reference proteome</keyword>
<accession>A0ABR4FLW6</accession>
<name>A0ABR4FLW6_9EURO</name>
<comment type="caution">
    <text evidence="1">The sequence shown here is derived from an EMBL/GenBank/DDBJ whole genome shotgun (WGS) entry which is preliminary data.</text>
</comment>